<keyword evidence="3" id="KW-1185">Reference proteome</keyword>
<feature type="region of interest" description="Disordered" evidence="1">
    <location>
        <begin position="1"/>
        <end position="31"/>
    </location>
</feature>
<accession>A0A6A5W2W7</accession>
<sequence>MAAKRSPPPRTTHTMHASQTQTAQCPMSAPRPAGYPSCHPYHLPPGFTQFFIKKNLG</sequence>
<organism evidence="2 3">
    <name type="scientific">Amniculicola lignicola CBS 123094</name>
    <dbReference type="NCBI Taxonomy" id="1392246"/>
    <lineage>
        <taxon>Eukaryota</taxon>
        <taxon>Fungi</taxon>
        <taxon>Dikarya</taxon>
        <taxon>Ascomycota</taxon>
        <taxon>Pezizomycotina</taxon>
        <taxon>Dothideomycetes</taxon>
        <taxon>Pleosporomycetidae</taxon>
        <taxon>Pleosporales</taxon>
        <taxon>Amniculicolaceae</taxon>
        <taxon>Amniculicola</taxon>
    </lineage>
</organism>
<evidence type="ECO:0000256" key="1">
    <source>
        <dbReference type="SAM" id="MobiDB-lite"/>
    </source>
</evidence>
<protein>
    <submittedName>
        <fullName evidence="2">Uncharacterized protein</fullName>
    </submittedName>
</protein>
<evidence type="ECO:0000313" key="3">
    <source>
        <dbReference type="Proteomes" id="UP000799779"/>
    </source>
</evidence>
<feature type="compositionally biased region" description="Pro residues" evidence="1">
    <location>
        <begin position="1"/>
        <end position="10"/>
    </location>
</feature>
<evidence type="ECO:0000313" key="2">
    <source>
        <dbReference type="EMBL" id="KAF1996183.1"/>
    </source>
</evidence>
<proteinExistence type="predicted"/>
<name>A0A6A5W2W7_9PLEO</name>
<dbReference type="AlphaFoldDB" id="A0A6A5W2W7"/>
<reference evidence="2" key="1">
    <citation type="journal article" date="2020" name="Stud. Mycol.">
        <title>101 Dothideomycetes genomes: a test case for predicting lifestyles and emergence of pathogens.</title>
        <authorList>
            <person name="Haridas S."/>
            <person name="Albert R."/>
            <person name="Binder M."/>
            <person name="Bloem J."/>
            <person name="Labutti K."/>
            <person name="Salamov A."/>
            <person name="Andreopoulos B."/>
            <person name="Baker S."/>
            <person name="Barry K."/>
            <person name="Bills G."/>
            <person name="Bluhm B."/>
            <person name="Cannon C."/>
            <person name="Castanera R."/>
            <person name="Culley D."/>
            <person name="Daum C."/>
            <person name="Ezra D."/>
            <person name="Gonzalez J."/>
            <person name="Henrissat B."/>
            <person name="Kuo A."/>
            <person name="Liang C."/>
            <person name="Lipzen A."/>
            <person name="Lutzoni F."/>
            <person name="Magnuson J."/>
            <person name="Mondo S."/>
            <person name="Nolan M."/>
            <person name="Ohm R."/>
            <person name="Pangilinan J."/>
            <person name="Park H.-J."/>
            <person name="Ramirez L."/>
            <person name="Alfaro M."/>
            <person name="Sun H."/>
            <person name="Tritt A."/>
            <person name="Yoshinaga Y."/>
            <person name="Zwiers L.-H."/>
            <person name="Turgeon B."/>
            <person name="Goodwin S."/>
            <person name="Spatafora J."/>
            <person name="Crous P."/>
            <person name="Grigoriev I."/>
        </authorList>
    </citation>
    <scope>NUCLEOTIDE SEQUENCE</scope>
    <source>
        <strain evidence="2">CBS 123094</strain>
    </source>
</reference>
<feature type="compositionally biased region" description="Polar residues" evidence="1">
    <location>
        <begin position="11"/>
        <end position="25"/>
    </location>
</feature>
<gene>
    <name evidence="2" type="ORF">P154DRAFT_525755</name>
</gene>
<dbReference type="Proteomes" id="UP000799779">
    <property type="component" value="Unassembled WGS sequence"/>
</dbReference>
<dbReference type="EMBL" id="ML977628">
    <property type="protein sequence ID" value="KAF1996183.1"/>
    <property type="molecule type" value="Genomic_DNA"/>
</dbReference>